<dbReference type="GO" id="GO:0042578">
    <property type="term" value="F:phosphoric ester hydrolase activity"/>
    <property type="evidence" value="ECO:0007669"/>
    <property type="project" value="UniProtKB-ARBA"/>
</dbReference>
<evidence type="ECO:0000313" key="4">
    <source>
        <dbReference type="Proteomes" id="UP000799772"/>
    </source>
</evidence>
<proteinExistence type="predicted"/>
<dbReference type="Pfam" id="PF04185">
    <property type="entry name" value="Phosphoesterase"/>
    <property type="match status" value="1"/>
</dbReference>
<sequence>MLLKGTSTPQLLLAGVCGSALVAADSLKSIKHVVIFMQENRAFDHYFGTMPGVRGFADPNVQVNPDGHNTFEQLVNSTLTNRTDVSYLTPWYANYLGGNWSEATPCVLNGGDNSWQAVHRAYDGGLNDEWAQTNTPYSWAHFKRQDIPTHFDVAEGWTVGDMYQAALIAATDPNRVMWMSGTVNTPGTPNNPDGTGNMILDNNASPGCDIKPNVNCYPFTWKTFPEYLQDAGVTWQLYQDPDNFEDNMLAYFEQYQKAGKDSPLTKRGNSYIGLQRFYDDAREGKLPQVSIIVGPAELSEHAPYLPSDGAWLIKQVVDAVTHGKNYKETALFISYDEGGGYGDHVVPYHSPEGTPGEWINDPYKLFGETPIGPGIRLPFFIISPWTRGGVVFSEHADHISQLLFLEKWLATQGHSVHSKEITQWRRQHMSDLVSAFDFSSPDYSLPSIVQPPAPLVDNSIPPPIDTTLGNLSGNYVGAADCEAKFGSMVLPVPYGEANEKADVAALVEDGFKKVRGALTEGRYLVFESRGFALTNSGGKVTSSRATAKHNSIQQRWVLHQQGEGDSDVFTIQSAKDGSYVSKGWKLSKSSKSAITVTIQDQGNGKGYTLKTGSQPLSIDSWGRISAGKGSGFSIFSVTYKK</sequence>
<feature type="signal peptide" evidence="2">
    <location>
        <begin position="1"/>
        <end position="24"/>
    </location>
</feature>
<evidence type="ECO:0000256" key="1">
    <source>
        <dbReference type="ARBA" id="ARBA00022801"/>
    </source>
</evidence>
<evidence type="ECO:0000313" key="3">
    <source>
        <dbReference type="EMBL" id="KAF2103100.1"/>
    </source>
</evidence>
<dbReference type="Gene3D" id="3.40.720.10">
    <property type="entry name" value="Alkaline Phosphatase, subunit A"/>
    <property type="match status" value="1"/>
</dbReference>
<keyword evidence="2" id="KW-0732">Signal</keyword>
<gene>
    <name evidence="3" type="ORF">NA57DRAFT_31754</name>
</gene>
<feature type="chain" id="PRO_5040256752" evidence="2">
    <location>
        <begin position="25"/>
        <end position="641"/>
    </location>
</feature>
<dbReference type="InterPro" id="IPR007312">
    <property type="entry name" value="Phosphoesterase"/>
</dbReference>
<dbReference type="PANTHER" id="PTHR31956:SF1">
    <property type="entry name" value="NON-SPECIFIC PHOSPHOLIPASE C1"/>
    <property type="match status" value="1"/>
</dbReference>
<comment type="caution">
    <text evidence="3">The sequence shown here is derived from an EMBL/GenBank/DDBJ whole genome shotgun (WGS) entry which is preliminary data.</text>
</comment>
<dbReference type="PANTHER" id="PTHR31956">
    <property type="entry name" value="NON-SPECIFIC PHOSPHOLIPASE C4-RELATED"/>
    <property type="match status" value="1"/>
</dbReference>
<dbReference type="AlphaFoldDB" id="A0A9P4IK90"/>
<evidence type="ECO:0000256" key="2">
    <source>
        <dbReference type="SAM" id="SignalP"/>
    </source>
</evidence>
<dbReference type="InterPro" id="IPR017850">
    <property type="entry name" value="Alkaline_phosphatase_core_sf"/>
</dbReference>
<organism evidence="3 4">
    <name type="scientific">Rhizodiscina lignyota</name>
    <dbReference type="NCBI Taxonomy" id="1504668"/>
    <lineage>
        <taxon>Eukaryota</taxon>
        <taxon>Fungi</taxon>
        <taxon>Dikarya</taxon>
        <taxon>Ascomycota</taxon>
        <taxon>Pezizomycotina</taxon>
        <taxon>Dothideomycetes</taxon>
        <taxon>Pleosporomycetidae</taxon>
        <taxon>Aulographales</taxon>
        <taxon>Rhizodiscinaceae</taxon>
        <taxon>Rhizodiscina</taxon>
    </lineage>
</organism>
<dbReference type="EMBL" id="ML978122">
    <property type="protein sequence ID" value="KAF2103100.1"/>
    <property type="molecule type" value="Genomic_DNA"/>
</dbReference>
<accession>A0A9P4IK90</accession>
<keyword evidence="1" id="KW-0378">Hydrolase</keyword>
<name>A0A9P4IK90_9PEZI</name>
<dbReference type="OrthoDB" id="5135119at2759"/>
<dbReference type="CDD" id="cd16014">
    <property type="entry name" value="PLC"/>
    <property type="match status" value="1"/>
</dbReference>
<protein>
    <submittedName>
        <fullName evidence="3">Non-hemolytic phospholipase C</fullName>
    </submittedName>
</protein>
<keyword evidence="4" id="KW-1185">Reference proteome</keyword>
<dbReference type="Proteomes" id="UP000799772">
    <property type="component" value="Unassembled WGS sequence"/>
</dbReference>
<reference evidence="3" key="1">
    <citation type="journal article" date="2020" name="Stud. Mycol.">
        <title>101 Dothideomycetes genomes: a test case for predicting lifestyles and emergence of pathogens.</title>
        <authorList>
            <person name="Haridas S."/>
            <person name="Albert R."/>
            <person name="Binder M."/>
            <person name="Bloem J."/>
            <person name="Labutti K."/>
            <person name="Salamov A."/>
            <person name="Andreopoulos B."/>
            <person name="Baker S."/>
            <person name="Barry K."/>
            <person name="Bills G."/>
            <person name="Bluhm B."/>
            <person name="Cannon C."/>
            <person name="Castanera R."/>
            <person name="Culley D."/>
            <person name="Daum C."/>
            <person name="Ezra D."/>
            <person name="Gonzalez J."/>
            <person name="Henrissat B."/>
            <person name="Kuo A."/>
            <person name="Liang C."/>
            <person name="Lipzen A."/>
            <person name="Lutzoni F."/>
            <person name="Magnuson J."/>
            <person name="Mondo S."/>
            <person name="Nolan M."/>
            <person name="Ohm R."/>
            <person name="Pangilinan J."/>
            <person name="Park H.-J."/>
            <person name="Ramirez L."/>
            <person name="Alfaro M."/>
            <person name="Sun H."/>
            <person name="Tritt A."/>
            <person name="Yoshinaga Y."/>
            <person name="Zwiers L.-H."/>
            <person name="Turgeon B."/>
            <person name="Goodwin S."/>
            <person name="Spatafora J."/>
            <person name="Crous P."/>
            <person name="Grigoriev I."/>
        </authorList>
    </citation>
    <scope>NUCLEOTIDE SEQUENCE</scope>
    <source>
        <strain evidence="3">CBS 133067</strain>
    </source>
</reference>